<gene>
    <name evidence="3" type="ORF">M983_2765</name>
</gene>
<dbReference type="InterPro" id="IPR021295">
    <property type="entry name" value="DUF2867"/>
</dbReference>
<reference evidence="3 4" key="1">
    <citation type="submission" date="2016-04" db="EMBL/GenBank/DDBJ databases">
        <title>ATOL: Assembling a taxonomically balanced genome-scale reconstruction of the evolutionary history of the Enterobacteriaceae.</title>
        <authorList>
            <person name="Plunkett G.III."/>
            <person name="Neeno-Eckwall E.C."/>
            <person name="Glasner J.D."/>
            <person name="Perna N.T."/>
        </authorList>
    </citation>
    <scope>NUCLEOTIDE SEQUENCE [LARGE SCALE GENOMIC DNA]</scope>
    <source>
        <strain evidence="3 4">ATCC 19692</strain>
    </source>
</reference>
<dbReference type="Pfam" id="PF11066">
    <property type="entry name" value="DUF2867"/>
    <property type="match status" value="1"/>
</dbReference>
<feature type="transmembrane region" description="Helical" evidence="1">
    <location>
        <begin position="438"/>
        <end position="461"/>
    </location>
</feature>
<dbReference type="AlphaFoldDB" id="A0A198FGP8"/>
<keyword evidence="1" id="KW-0472">Membrane</keyword>
<dbReference type="SUPFAM" id="SSF51735">
    <property type="entry name" value="NAD(P)-binding Rossmann-fold domains"/>
    <property type="match status" value="1"/>
</dbReference>
<proteinExistence type="predicted"/>
<organism evidence="3 4">
    <name type="scientific">Proteus myxofaciens ATCC 19692</name>
    <dbReference type="NCBI Taxonomy" id="1354337"/>
    <lineage>
        <taxon>Bacteria</taxon>
        <taxon>Pseudomonadati</taxon>
        <taxon>Pseudomonadota</taxon>
        <taxon>Gammaproteobacteria</taxon>
        <taxon>Enterobacterales</taxon>
        <taxon>Morganellaceae</taxon>
        <taxon>Proteus</taxon>
    </lineage>
</organism>
<protein>
    <recommendedName>
        <fullName evidence="2">NAD(P)-binding domain-containing protein</fullName>
    </recommendedName>
</protein>
<evidence type="ECO:0000256" key="1">
    <source>
        <dbReference type="SAM" id="Phobius"/>
    </source>
</evidence>
<dbReference type="InterPro" id="IPR036291">
    <property type="entry name" value="NAD(P)-bd_dom_sf"/>
</dbReference>
<dbReference type="RefSeq" id="WP_066752183.1">
    <property type="nucleotide sequence ID" value="NZ_LXEN01000139.1"/>
</dbReference>
<evidence type="ECO:0000313" key="4">
    <source>
        <dbReference type="Proteomes" id="UP000094023"/>
    </source>
</evidence>
<evidence type="ECO:0000259" key="2">
    <source>
        <dbReference type="Pfam" id="PF13460"/>
    </source>
</evidence>
<dbReference type="OrthoDB" id="9774199at2"/>
<keyword evidence="4" id="KW-1185">Reference proteome</keyword>
<feature type="domain" description="NAD(P)-binding" evidence="2">
    <location>
        <begin position="10"/>
        <end position="147"/>
    </location>
</feature>
<dbReference type="EMBL" id="LXEN01000139">
    <property type="protein sequence ID" value="OAT23401.1"/>
    <property type="molecule type" value="Genomic_DNA"/>
</dbReference>
<dbReference type="Pfam" id="PF13460">
    <property type="entry name" value="NAD_binding_10"/>
    <property type="match status" value="1"/>
</dbReference>
<dbReference type="Proteomes" id="UP000094023">
    <property type="component" value="Unassembled WGS sequence"/>
</dbReference>
<dbReference type="InterPro" id="IPR016040">
    <property type="entry name" value="NAD(P)-bd_dom"/>
</dbReference>
<dbReference type="Gene3D" id="3.40.50.720">
    <property type="entry name" value="NAD(P)-binding Rossmann-like Domain"/>
    <property type="match status" value="1"/>
</dbReference>
<dbReference type="STRING" id="1354337.M983_2765"/>
<accession>A0A198FGP8</accession>
<dbReference type="PANTHER" id="PTHR43000">
    <property type="entry name" value="DTDP-D-GLUCOSE 4,6-DEHYDRATASE-RELATED"/>
    <property type="match status" value="1"/>
</dbReference>
<sequence length="484" mass="54353">MNQQRILVLGASGHIGQNLIPALIQQGHHVTAGARRIDWMMSQGWENTRCVFVDLHNPETLKEVMNNTDIVYYLVHGMGDPHNLVEKERQAAINVVNALEGTDVKQIVFLSALQHKTEQYSPHLIARKLTGEVLRASSIPVTEIRASMIVGPGSAAFEIMCDMVYNLPILTPPRWVRSKSSPIALKNLIYYLTEIINHPTNQHRIFDAGGPEYVSYQNLFERFIKISGKKRLLIPLPIPGSLISAGFISMITSVPTSIAKELIQGLKYDLPANDERLRKLIPQTLISFDDAVRETLDGEKTALDNQDWGYDPVVRNRWKPGYGYYPKNAGYTLSTPASAEALWHTIQQIGGEQGYFYANGLWKTRAIMDDILGNKVIYGRPSRETLALGDMIDGWRVIKLEPQKQLTLLFGMKAPGLGRLSFTIHDSGNLRSLDVRAWWHPAGFSGLLYWFAMMPAHLFIFKGMAKAISSTAFKLDKNSPKNNE</sequence>
<dbReference type="PATRIC" id="fig|1354337.4.peg.2835"/>
<evidence type="ECO:0000313" key="3">
    <source>
        <dbReference type="EMBL" id="OAT23401.1"/>
    </source>
</evidence>
<name>A0A198FGP8_9GAMM</name>
<keyword evidence="1" id="KW-1133">Transmembrane helix</keyword>
<comment type="caution">
    <text evidence="3">The sequence shown here is derived from an EMBL/GenBank/DDBJ whole genome shotgun (WGS) entry which is preliminary data.</text>
</comment>
<keyword evidence="1" id="KW-0812">Transmembrane</keyword>